<dbReference type="Proteomes" id="UP000501069">
    <property type="component" value="Chromosome"/>
</dbReference>
<accession>A0AAP9SAG3</accession>
<protein>
    <submittedName>
        <fullName evidence="1">Uncharacterized protein</fullName>
    </submittedName>
</protein>
<dbReference type="AlphaFoldDB" id="A0AAP9SAG3"/>
<evidence type="ECO:0000313" key="1">
    <source>
        <dbReference type="EMBL" id="QIX93944.1"/>
    </source>
</evidence>
<dbReference type="EMBL" id="CP050964">
    <property type="protein sequence ID" value="QIX93944.1"/>
    <property type="molecule type" value="Genomic_DNA"/>
</dbReference>
<organism evidence="1 2">
    <name type="scientific">Enterocloster clostridioformis</name>
    <dbReference type="NCBI Taxonomy" id="1531"/>
    <lineage>
        <taxon>Bacteria</taxon>
        <taxon>Bacillati</taxon>
        <taxon>Bacillota</taxon>
        <taxon>Clostridia</taxon>
        <taxon>Lachnospirales</taxon>
        <taxon>Lachnospiraceae</taxon>
        <taxon>Enterocloster</taxon>
    </lineage>
</organism>
<sequence length="159" mass="18622">MGDVFLVANPSEEELDIKEEIEKSLLEIESKRKEKELMVTIPLSKLQVGGIYECNNGQIYIYLGKRKVTLKDYYRSHDDISEGHCFVYVNAEWPDNKIKENILNINTYRGTYNIDVLKGNKKLTELIRCVDLTFPMVNEVKRDGYNRCCSEYHYKLIVE</sequence>
<reference evidence="1 2" key="1">
    <citation type="submission" date="2019-11" db="EMBL/GenBank/DDBJ databases">
        <title>FDA dAtabase for Regulatory Grade micrObial Sequences (FDA-ARGOS): Supporting development and validation of Infectious Disease Dx tests.</title>
        <authorList>
            <person name="Turner S."/>
            <person name="Byrd R."/>
            <person name="Tallon L."/>
            <person name="Sadzewicz L."/>
            <person name="Vavikolanu K."/>
            <person name="Mehta A."/>
            <person name="Aluvathingal J."/>
            <person name="Nadendla S."/>
            <person name="Myers T."/>
            <person name="Yan Y."/>
            <person name="Sichtig H."/>
        </authorList>
    </citation>
    <scope>NUCLEOTIDE SEQUENCE [LARGE SCALE GENOMIC DNA]</scope>
    <source>
        <strain evidence="1 2">FDAARGOS_739</strain>
    </source>
</reference>
<proteinExistence type="predicted"/>
<evidence type="ECO:0000313" key="2">
    <source>
        <dbReference type="Proteomes" id="UP000501069"/>
    </source>
</evidence>
<name>A0AAP9SAG3_9FIRM</name>
<gene>
    <name evidence="1" type="ORF">FOC47_00620</name>
</gene>